<keyword evidence="10 16" id="KW-1133">Transmembrane helix</keyword>
<evidence type="ECO:0000256" key="7">
    <source>
        <dbReference type="ARBA" id="ARBA00022741"/>
    </source>
</evidence>
<proteinExistence type="predicted"/>
<keyword evidence="11 16" id="KW-0472">Membrane</keyword>
<evidence type="ECO:0000256" key="10">
    <source>
        <dbReference type="ARBA" id="ARBA00022989"/>
    </source>
</evidence>
<organism evidence="20 21">
    <name type="scientific">Gossypium arboreum</name>
    <name type="common">Tree cotton</name>
    <name type="synonym">Gossypium nanking</name>
    <dbReference type="NCBI Taxonomy" id="29729"/>
    <lineage>
        <taxon>Eukaryota</taxon>
        <taxon>Viridiplantae</taxon>
        <taxon>Streptophyta</taxon>
        <taxon>Embryophyta</taxon>
        <taxon>Tracheophyta</taxon>
        <taxon>Spermatophyta</taxon>
        <taxon>Magnoliopsida</taxon>
        <taxon>eudicotyledons</taxon>
        <taxon>Gunneridae</taxon>
        <taxon>Pentapetalae</taxon>
        <taxon>rosids</taxon>
        <taxon>malvids</taxon>
        <taxon>Malvales</taxon>
        <taxon>Malvaceae</taxon>
        <taxon>Malvoideae</taxon>
        <taxon>Gossypium</taxon>
    </lineage>
</organism>
<keyword evidence="2" id="KW-0723">Serine/threonine-protein kinase</keyword>
<feature type="chain" id="PRO_5045043307" description="Cysteine-rich receptor-like protein kinase 10" evidence="17">
    <location>
        <begin position="30"/>
        <end position="1341"/>
    </location>
</feature>
<feature type="domain" description="Gnk2-homologous" evidence="19">
    <location>
        <begin position="139"/>
        <end position="246"/>
    </location>
</feature>
<feature type="compositionally biased region" description="Pro residues" evidence="15">
    <location>
        <begin position="928"/>
        <end position="946"/>
    </location>
</feature>
<evidence type="ECO:0000256" key="1">
    <source>
        <dbReference type="ARBA" id="ARBA00004167"/>
    </source>
</evidence>
<feature type="domain" description="Gnk2-homologous" evidence="19">
    <location>
        <begin position="30"/>
        <end position="133"/>
    </location>
</feature>
<feature type="domain" description="Gnk2-homologous" evidence="19">
    <location>
        <begin position="808"/>
        <end position="916"/>
    </location>
</feature>
<evidence type="ECO:0000256" key="15">
    <source>
        <dbReference type="SAM" id="MobiDB-lite"/>
    </source>
</evidence>
<dbReference type="PANTHER" id="PTHR27002:SF679">
    <property type="entry name" value="CYSTEINE-RICH RECEPTOR-LIKE PROTEIN KINASE 10 ISOFORM X1"/>
    <property type="match status" value="1"/>
</dbReference>
<comment type="caution">
    <text evidence="20">The sequence shown here is derived from an EMBL/GenBank/DDBJ whole genome shotgun (WGS) entry which is preliminary data.</text>
</comment>
<feature type="domain" description="Protein kinase" evidence="18">
    <location>
        <begin position="356"/>
        <end position="641"/>
    </location>
</feature>
<feature type="transmembrane region" description="Helical" evidence="16">
    <location>
        <begin position="676"/>
        <end position="695"/>
    </location>
</feature>
<keyword evidence="8" id="KW-0418">Kinase</keyword>
<keyword evidence="6" id="KW-0677">Repeat</keyword>
<dbReference type="Gene3D" id="3.30.430.20">
    <property type="entry name" value="Gnk2 domain, C-X8-C-X2-C motif"/>
    <property type="match status" value="4"/>
</dbReference>
<dbReference type="InterPro" id="IPR038408">
    <property type="entry name" value="GNK2_sf"/>
</dbReference>
<dbReference type="Pfam" id="PF07714">
    <property type="entry name" value="PK_Tyr_Ser-Thr"/>
    <property type="match status" value="2"/>
</dbReference>
<feature type="signal peptide" evidence="17">
    <location>
        <begin position="1"/>
        <end position="29"/>
    </location>
</feature>
<sequence length="1341" mass="149756">MEHSTNFRQTIHLLVFCYFLFGLNDLALADPPYSVCSNNTNNNSLNTSFQTSLQNLLGLLASNASVSRYYNISYGNETDKVYGQFMCLDYVSYDDCHGCISGAIQAIMNLCPNNTEAVVWEEVCQLRYSNVSFLGQLNVKDNIGKDNVINISEPVKFQALVENKLRNLTKQAAFNSSANKYATGDEPYTIDDTLYALVQCTLDLSPDKCNKCLEAAIKDVASQCYGSRGARLLSRSCYLRYELYAFYEGANETSASPKTQPTTRSGGSGRKIWVIIVLTIGSAFLVVVLMASFVYCGAMKKGTRKGKDEILRNHVQLHNSGDSENPDFQDFEGLDELKANDSYIDLATIHSATNNFSDSNMLGQGGFGPVYKGVLPDGKQVAVKRLSSFSEQGALEFTNEVLLILKLQHKNLVRLLGFCVDQQEQLLVYEFMPNSSLDVVLFDPKKRAQLNWSKRLNIINGIARGILYLHEDSRLRIIHRDLKASNVLLDFDMNPKISDFGMARIFAGADSEANTARIVGTYGYMAPEYAMEGLYSIKSDVFSFGVLLLEIITGRRNAGFNQTKHAQTLVAYVWHLWNEGNALELMDPLLADVLMDEFLRFIHIGLLCVQEDAFDRPTMSSVVVMLKGETVTLSQPQQPAFSMGRHTEHHQTFTRSCSTNGLSISKIFKKMMMVDSFTKLFLVAVCLSTFSFGSLENPTRWYYFCSNATTLTRNIVYAANVDQLFSYLSTNATEHDGFFNTTAGQEPNMVYGLFLCRGDARPEICRDCINLAAADVAKLCPNQSWAIIWYNKCMLRYSNRSIFSSMAERPNVSLSYRVDAMEPYRFNRLVATVMKDIATRAPNARSRTKKFATKEATFNAFQTLYSLAQCTPDISSEDCYRCLQDAIADLQFYFGGKQSGFAMYPSCTAQYQTSPFYSLNQTGLAKPPVSPQHPLLLPPPPPPPPGKRGISSQTVIKIVVSTVGFLVLSCFLCGVLGWQATKKLTARKTRNDGLKAKALQSLRFDLSIIEAATKNFAEVNKIGTGGFGSVYKGILTDGQEIAVKRLSTSSGQGADEFQTEVVLVAKLQHRNLVKLLGYCLERTETMLIYEFVPNKSLDHFIFDLEKQRQLVWPLRYKIIKGIARGLLYLHSDSRLKIIHRDLKAGNILLDKDMTPKVSDFGMAKIVGENKSLQHTKRIAGTYGYMSPEYAVHGRFSEKSDVYSFGILMLEIVCGKRNTSFCHSAHAENLLTYVWRQWKNGTPIEVMDSALGDSYVSNEVARCIHIALLCVQQDPEARPPMAKVVLMLSSSSVTLPLPQRTAFYFGTITEGKPSIMNYKSDQSTSSALATVNETSLTELFPR</sequence>
<dbReference type="PANTHER" id="PTHR27002">
    <property type="entry name" value="RECEPTOR-LIKE SERINE/THREONINE-PROTEIN KINASE SD1-8"/>
    <property type="match status" value="1"/>
</dbReference>
<dbReference type="Gene3D" id="1.10.510.10">
    <property type="entry name" value="Transferase(Phosphotransferase) domain 1"/>
    <property type="match status" value="2"/>
</dbReference>
<feature type="region of interest" description="Disordered" evidence="15">
    <location>
        <begin position="926"/>
        <end position="949"/>
    </location>
</feature>
<evidence type="ECO:0000256" key="4">
    <source>
        <dbReference type="ARBA" id="ARBA00022692"/>
    </source>
</evidence>
<dbReference type="Proteomes" id="UP001358586">
    <property type="component" value="Chromosome 6"/>
</dbReference>
<dbReference type="PROSITE" id="PS50011">
    <property type="entry name" value="PROTEIN_KINASE_DOM"/>
    <property type="match status" value="2"/>
</dbReference>
<protein>
    <recommendedName>
        <fullName evidence="22">Cysteine-rich receptor-like protein kinase 10</fullName>
    </recommendedName>
</protein>
<evidence type="ECO:0000256" key="11">
    <source>
        <dbReference type="ARBA" id="ARBA00023136"/>
    </source>
</evidence>
<evidence type="ECO:0000256" key="3">
    <source>
        <dbReference type="ARBA" id="ARBA00022679"/>
    </source>
</evidence>
<evidence type="ECO:0000256" key="9">
    <source>
        <dbReference type="ARBA" id="ARBA00022840"/>
    </source>
</evidence>
<dbReference type="InterPro" id="IPR001245">
    <property type="entry name" value="Ser-Thr/Tyr_kinase_cat_dom"/>
</dbReference>
<evidence type="ECO:0000256" key="5">
    <source>
        <dbReference type="ARBA" id="ARBA00022729"/>
    </source>
</evidence>
<dbReference type="InterPro" id="IPR011009">
    <property type="entry name" value="Kinase-like_dom_sf"/>
</dbReference>
<evidence type="ECO:0000256" key="14">
    <source>
        <dbReference type="PROSITE-ProRule" id="PRU10141"/>
    </source>
</evidence>
<dbReference type="PROSITE" id="PS00108">
    <property type="entry name" value="PROTEIN_KINASE_ST"/>
    <property type="match status" value="2"/>
</dbReference>
<dbReference type="InterPro" id="IPR002902">
    <property type="entry name" value="GNK2"/>
</dbReference>
<feature type="domain" description="Gnk2-homologous" evidence="19">
    <location>
        <begin position="699"/>
        <end position="802"/>
    </location>
</feature>
<evidence type="ECO:0000256" key="12">
    <source>
        <dbReference type="ARBA" id="ARBA00023170"/>
    </source>
</evidence>
<gene>
    <name evidence="20" type="ORF">PVK06_021111</name>
</gene>
<keyword evidence="7 14" id="KW-0547">Nucleotide-binding</keyword>
<dbReference type="CDD" id="cd23509">
    <property type="entry name" value="Gnk2-like"/>
    <property type="match status" value="4"/>
</dbReference>
<keyword evidence="12" id="KW-0675">Receptor</keyword>
<accession>A0ABR0PPJ3</accession>
<keyword evidence="5 17" id="KW-0732">Signal</keyword>
<keyword evidence="9 14" id="KW-0067">ATP-binding</keyword>
<dbReference type="SMART" id="SM00220">
    <property type="entry name" value="S_TKc"/>
    <property type="match status" value="2"/>
</dbReference>
<evidence type="ECO:0000256" key="6">
    <source>
        <dbReference type="ARBA" id="ARBA00022737"/>
    </source>
</evidence>
<evidence type="ECO:0000256" key="16">
    <source>
        <dbReference type="SAM" id="Phobius"/>
    </source>
</evidence>
<dbReference type="EMBL" id="JARKNE010000006">
    <property type="protein sequence ID" value="KAK5826196.1"/>
    <property type="molecule type" value="Genomic_DNA"/>
</dbReference>
<evidence type="ECO:0000259" key="19">
    <source>
        <dbReference type="PROSITE" id="PS51473"/>
    </source>
</evidence>
<feature type="transmembrane region" description="Helical" evidence="16">
    <location>
        <begin position="272"/>
        <end position="298"/>
    </location>
</feature>
<dbReference type="Pfam" id="PF01657">
    <property type="entry name" value="Stress-antifung"/>
    <property type="match status" value="4"/>
</dbReference>
<keyword evidence="4 16" id="KW-0812">Transmembrane</keyword>
<evidence type="ECO:0000256" key="17">
    <source>
        <dbReference type="SAM" id="SignalP"/>
    </source>
</evidence>
<keyword evidence="3" id="KW-0808">Transferase</keyword>
<dbReference type="InterPro" id="IPR008271">
    <property type="entry name" value="Ser/Thr_kinase_AS"/>
</dbReference>
<dbReference type="CDD" id="cd14066">
    <property type="entry name" value="STKc_IRAK"/>
    <property type="match status" value="2"/>
</dbReference>
<feature type="binding site" evidence="14">
    <location>
        <position position="1044"/>
    </location>
    <ligand>
        <name>ATP</name>
        <dbReference type="ChEBI" id="CHEBI:30616"/>
    </ligand>
</feature>
<dbReference type="InterPro" id="IPR000719">
    <property type="entry name" value="Prot_kinase_dom"/>
</dbReference>
<dbReference type="PROSITE" id="PS00107">
    <property type="entry name" value="PROTEIN_KINASE_ATP"/>
    <property type="match status" value="1"/>
</dbReference>
<evidence type="ECO:0000256" key="13">
    <source>
        <dbReference type="ARBA" id="ARBA00023180"/>
    </source>
</evidence>
<evidence type="ECO:0000313" key="21">
    <source>
        <dbReference type="Proteomes" id="UP001358586"/>
    </source>
</evidence>
<comment type="subcellular location">
    <subcellularLocation>
        <location evidence="1">Membrane</location>
        <topology evidence="1">Single-pass membrane protein</topology>
    </subcellularLocation>
</comment>
<keyword evidence="13" id="KW-0325">Glycoprotein</keyword>
<dbReference type="PROSITE" id="PS51473">
    <property type="entry name" value="GNK2"/>
    <property type="match status" value="4"/>
</dbReference>
<dbReference type="Gene3D" id="3.30.200.20">
    <property type="entry name" value="Phosphorylase Kinase, domain 1"/>
    <property type="match status" value="2"/>
</dbReference>
<evidence type="ECO:0000256" key="2">
    <source>
        <dbReference type="ARBA" id="ARBA00022527"/>
    </source>
</evidence>
<evidence type="ECO:0000313" key="20">
    <source>
        <dbReference type="EMBL" id="KAK5826196.1"/>
    </source>
</evidence>
<evidence type="ECO:0000259" key="18">
    <source>
        <dbReference type="PROSITE" id="PS50011"/>
    </source>
</evidence>
<keyword evidence="21" id="KW-1185">Reference proteome</keyword>
<dbReference type="SUPFAM" id="SSF56112">
    <property type="entry name" value="Protein kinase-like (PK-like)"/>
    <property type="match status" value="2"/>
</dbReference>
<name>A0ABR0PPJ3_GOSAR</name>
<evidence type="ECO:0000256" key="8">
    <source>
        <dbReference type="ARBA" id="ARBA00022777"/>
    </source>
</evidence>
<dbReference type="InterPro" id="IPR017441">
    <property type="entry name" value="Protein_kinase_ATP_BS"/>
</dbReference>
<feature type="transmembrane region" description="Helical" evidence="16">
    <location>
        <begin position="958"/>
        <end position="978"/>
    </location>
</feature>
<feature type="domain" description="Protein kinase" evidence="18">
    <location>
        <begin position="1016"/>
        <end position="1294"/>
    </location>
</feature>
<reference evidence="20 21" key="1">
    <citation type="submission" date="2023-03" db="EMBL/GenBank/DDBJ databases">
        <title>WGS of Gossypium arboreum.</title>
        <authorList>
            <person name="Yu D."/>
        </authorList>
    </citation>
    <scope>NUCLEOTIDE SEQUENCE [LARGE SCALE GENOMIC DNA]</scope>
    <source>
        <tissue evidence="20">Leaf</tissue>
    </source>
</reference>
<evidence type="ECO:0008006" key="22">
    <source>
        <dbReference type="Google" id="ProtNLM"/>
    </source>
</evidence>